<dbReference type="OrthoDB" id="6247875at2759"/>
<dbReference type="EMBL" id="CAJVQA010022567">
    <property type="protein sequence ID" value="CAG8774435.1"/>
    <property type="molecule type" value="Genomic_DNA"/>
</dbReference>
<evidence type="ECO:0000313" key="3">
    <source>
        <dbReference type="EMBL" id="CAG8774435.1"/>
    </source>
</evidence>
<feature type="domain" description="HMG box" evidence="2">
    <location>
        <begin position="57"/>
        <end position="123"/>
    </location>
</feature>
<dbReference type="GO" id="GO:0005634">
    <property type="term" value="C:nucleus"/>
    <property type="evidence" value="ECO:0007669"/>
    <property type="project" value="UniProtKB-UniRule"/>
</dbReference>
<keyword evidence="4" id="KW-1185">Reference proteome</keyword>
<comment type="caution">
    <text evidence="3">The sequence shown here is derived from an EMBL/GenBank/DDBJ whole genome shotgun (WGS) entry which is preliminary data.</text>
</comment>
<feature type="DNA-binding region" description="HMG box" evidence="1">
    <location>
        <begin position="57"/>
        <end position="123"/>
    </location>
</feature>
<evidence type="ECO:0000313" key="4">
    <source>
        <dbReference type="Proteomes" id="UP000789759"/>
    </source>
</evidence>
<dbReference type="GO" id="GO:0003677">
    <property type="term" value="F:DNA binding"/>
    <property type="evidence" value="ECO:0007669"/>
    <property type="project" value="UniProtKB-UniRule"/>
</dbReference>
<accession>A0A9N9NUZ3</accession>
<dbReference type="PROSITE" id="PS50118">
    <property type="entry name" value="HMG_BOX_2"/>
    <property type="match status" value="1"/>
</dbReference>
<dbReference type="SUPFAM" id="SSF47095">
    <property type="entry name" value="HMG-box"/>
    <property type="match status" value="1"/>
</dbReference>
<evidence type="ECO:0000256" key="1">
    <source>
        <dbReference type="PROSITE-ProRule" id="PRU00267"/>
    </source>
</evidence>
<dbReference type="AlphaFoldDB" id="A0A9N9NUZ3"/>
<keyword evidence="1" id="KW-0238">DNA-binding</keyword>
<name>A0A9N9NUZ3_9GLOM</name>
<protein>
    <submittedName>
        <fullName evidence="3">10178_t:CDS:1</fullName>
    </submittedName>
</protein>
<dbReference type="Proteomes" id="UP000789759">
    <property type="component" value="Unassembled WGS sequence"/>
</dbReference>
<dbReference type="CDD" id="cd01389">
    <property type="entry name" value="HMG-box_ROX1-like"/>
    <property type="match status" value="1"/>
</dbReference>
<dbReference type="InterPro" id="IPR009071">
    <property type="entry name" value="HMG_box_dom"/>
</dbReference>
<keyword evidence="1" id="KW-0539">Nucleus</keyword>
<dbReference type="InterPro" id="IPR036910">
    <property type="entry name" value="HMG_box_dom_sf"/>
</dbReference>
<gene>
    <name evidence="3" type="ORF">CPELLU_LOCUS16040</name>
</gene>
<dbReference type="SMART" id="SM00398">
    <property type="entry name" value="HMG"/>
    <property type="match status" value="1"/>
</dbReference>
<reference evidence="3" key="1">
    <citation type="submission" date="2021-06" db="EMBL/GenBank/DDBJ databases">
        <authorList>
            <person name="Kallberg Y."/>
            <person name="Tangrot J."/>
            <person name="Rosling A."/>
        </authorList>
    </citation>
    <scope>NUCLEOTIDE SEQUENCE</scope>
    <source>
        <strain evidence="3">FL966</strain>
    </source>
</reference>
<organism evidence="3 4">
    <name type="scientific">Cetraspora pellucida</name>
    <dbReference type="NCBI Taxonomy" id="1433469"/>
    <lineage>
        <taxon>Eukaryota</taxon>
        <taxon>Fungi</taxon>
        <taxon>Fungi incertae sedis</taxon>
        <taxon>Mucoromycota</taxon>
        <taxon>Glomeromycotina</taxon>
        <taxon>Glomeromycetes</taxon>
        <taxon>Diversisporales</taxon>
        <taxon>Gigasporaceae</taxon>
        <taxon>Cetraspora</taxon>
    </lineage>
</organism>
<sequence length="386" mass="44129">MPRQTKSKNIRDVHNKLNIHETQVNLPDIELRSPFLPVITVEELCKLKRFSPHDNKPGQSPNSFIIYKMELHREIKKTNVRLGDFSKIASKLWENEPECVKIAYRKLAEAVKSEHKKKFPFVFLQDKIKEHYVTVDSDQPINVNQATNILNKIEVDNMDYTLNVAEFELAKCDLAKCDLVDNVNQVAGAVKVDHFGYDFNVAEAKLAKLNLVDDTIQAAGAIKVDHQVDHLDYNYYNFTMTEVESANLNLVNNTTQMAGAVMVDRFGYDFNMAEIESAKVKLVDSTIQMGKDTKMIDIHSAVACQVGEKHEPRIIEEFYIPMSDNISSTNPFVHFSDSDLRTPSFDYQFYDHNCCINKLFFLGNPSYSPESSLCCYPLPHKNSFNP</sequence>
<dbReference type="Gene3D" id="1.10.30.10">
    <property type="entry name" value="High mobility group box domain"/>
    <property type="match status" value="1"/>
</dbReference>
<proteinExistence type="predicted"/>
<dbReference type="Pfam" id="PF00505">
    <property type="entry name" value="HMG_box"/>
    <property type="match status" value="1"/>
</dbReference>
<evidence type="ECO:0000259" key="2">
    <source>
        <dbReference type="PROSITE" id="PS50118"/>
    </source>
</evidence>